<organism evidence="2 3">
    <name type="scientific">Sediminibacterium ginsengisoli</name>
    <dbReference type="NCBI Taxonomy" id="413434"/>
    <lineage>
        <taxon>Bacteria</taxon>
        <taxon>Pseudomonadati</taxon>
        <taxon>Bacteroidota</taxon>
        <taxon>Chitinophagia</taxon>
        <taxon>Chitinophagales</taxon>
        <taxon>Chitinophagaceae</taxon>
        <taxon>Sediminibacterium</taxon>
    </lineage>
</organism>
<gene>
    <name evidence="2" type="ORF">SAMN04488132_106201</name>
</gene>
<accession>A0A1T4PSJ5</accession>
<sequence length="205" mass="22394">MAFFEDLTKTVSNVAGNPLAAATGFIGGLFKRDTLSDWKGWPPAQARAWVTDYPADEDKARTASNLYGYVSNKGFDTLVNQDGYDSYGTFRRKVTYKEIAAKIRAGGMSAEADAVEKQDPNYSKSTFQLAGTTQSFFQNPVVQSNPIVGTVNGKVETPEPGNTRVPNTSTKSYMKIGAVIVAIVAVVIVAIRAMKPKRRYSYGRR</sequence>
<protein>
    <submittedName>
        <fullName evidence="2">Uncharacterized protein</fullName>
    </submittedName>
</protein>
<evidence type="ECO:0000313" key="2">
    <source>
        <dbReference type="EMBL" id="SJZ94624.1"/>
    </source>
</evidence>
<dbReference type="Proteomes" id="UP000190888">
    <property type="component" value="Unassembled WGS sequence"/>
</dbReference>
<feature type="transmembrane region" description="Helical" evidence="1">
    <location>
        <begin position="173"/>
        <end position="194"/>
    </location>
</feature>
<dbReference type="RefSeq" id="WP_078831770.1">
    <property type="nucleotide sequence ID" value="NZ_FUWH01000006.1"/>
</dbReference>
<keyword evidence="1" id="KW-0812">Transmembrane</keyword>
<dbReference type="AlphaFoldDB" id="A0A1T4PSJ5"/>
<keyword evidence="3" id="KW-1185">Reference proteome</keyword>
<dbReference type="STRING" id="413434.SAMN04488132_106201"/>
<reference evidence="2 3" key="1">
    <citation type="submission" date="2017-02" db="EMBL/GenBank/DDBJ databases">
        <authorList>
            <person name="Peterson S.W."/>
        </authorList>
    </citation>
    <scope>NUCLEOTIDE SEQUENCE [LARGE SCALE GENOMIC DNA]</scope>
    <source>
        <strain evidence="2 3">DSM 22335</strain>
    </source>
</reference>
<evidence type="ECO:0000256" key="1">
    <source>
        <dbReference type="SAM" id="Phobius"/>
    </source>
</evidence>
<evidence type="ECO:0000313" key="3">
    <source>
        <dbReference type="Proteomes" id="UP000190888"/>
    </source>
</evidence>
<name>A0A1T4PSJ5_9BACT</name>
<keyword evidence="1" id="KW-1133">Transmembrane helix</keyword>
<keyword evidence="1" id="KW-0472">Membrane</keyword>
<proteinExistence type="predicted"/>
<dbReference type="EMBL" id="FUWH01000006">
    <property type="protein sequence ID" value="SJZ94624.1"/>
    <property type="molecule type" value="Genomic_DNA"/>
</dbReference>